<dbReference type="EMBL" id="CP031417">
    <property type="protein sequence ID" value="AXK79669.1"/>
    <property type="molecule type" value="Genomic_DNA"/>
</dbReference>
<keyword evidence="3" id="KW-0804">Transcription</keyword>
<evidence type="ECO:0000313" key="5">
    <source>
        <dbReference type="EMBL" id="AXK79669.1"/>
    </source>
</evidence>
<keyword evidence="2" id="KW-0238">DNA-binding</keyword>
<dbReference type="RefSeq" id="WP_115688589.1">
    <property type="nucleotide sequence ID" value="NZ_CP031417.1"/>
</dbReference>
<dbReference type="InterPro" id="IPR036388">
    <property type="entry name" value="WH-like_DNA-bd_sf"/>
</dbReference>
<dbReference type="PANTHER" id="PTHR44688">
    <property type="entry name" value="DNA-BINDING TRANSCRIPTIONAL ACTIVATOR DEVR_DOSR"/>
    <property type="match status" value="1"/>
</dbReference>
<dbReference type="AlphaFoldDB" id="A0A345ZRX2"/>
<protein>
    <submittedName>
        <fullName evidence="5">LuxR family transcriptional regulator</fullName>
    </submittedName>
</protein>
<dbReference type="OrthoDB" id="3170288at2"/>
<sequence>MPHTVSKISRAAFDFVDEIERMTDRTLLMARFGKQLADYGFHAWLVTGLPNPGSRIDPLMLLNGWPKGWTELYTKADFVQDDPVVAHCFRSTVPFEWRDTPFDPLTNLKAKAVMDRATDFHMRRGFCVPIYSADRFQSVVTMAGDKVDLEAPVKRALHLMAIYMQDKAVALSVPAVLPPLKVLTGREREVLQWTAAGKTSWEISQILNISEATVTGHIKAACVKFAAPNRLAAVVRALRRGEISL</sequence>
<dbReference type="GO" id="GO:0003677">
    <property type="term" value="F:DNA binding"/>
    <property type="evidence" value="ECO:0007669"/>
    <property type="project" value="UniProtKB-KW"/>
</dbReference>
<dbReference type="KEGG" id="ptaw:DW352_03525"/>
<reference evidence="5 6" key="1">
    <citation type="submission" date="2018-07" db="EMBL/GenBank/DDBJ databases">
        <authorList>
            <person name="Quirk P.G."/>
            <person name="Krulwich T.A."/>
        </authorList>
    </citation>
    <scope>NUCLEOTIDE SEQUENCE [LARGE SCALE GENOMIC DNA]</scope>
    <source>
        <strain evidence="5 6">CC-BB4</strain>
    </source>
</reference>
<accession>A0A345ZRX2</accession>
<name>A0A345ZRX2_9HYPH</name>
<keyword evidence="1" id="KW-0805">Transcription regulation</keyword>
<proteinExistence type="predicted"/>
<dbReference type="Pfam" id="PF00196">
    <property type="entry name" value="GerE"/>
    <property type="match status" value="1"/>
</dbReference>
<dbReference type="InterPro" id="IPR036693">
    <property type="entry name" value="TF_LuxR_autoind-bd_dom_sf"/>
</dbReference>
<dbReference type="Gene3D" id="3.30.450.80">
    <property type="entry name" value="Transcription factor LuxR-like, autoinducer-binding domain"/>
    <property type="match status" value="1"/>
</dbReference>
<dbReference type="PROSITE" id="PS00622">
    <property type="entry name" value="HTH_LUXR_1"/>
    <property type="match status" value="1"/>
</dbReference>
<dbReference type="Proteomes" id="UP000254889">
    <property type="component" value="Chromosome"/>
</dbReference>
<dbReference type="SUPFAM" id="SSF46894">
    <property type="entry name" value="C-terminal effector domain of the bipartite response regulators"/>
    <property type="match status" value="1"/>
</dbReference>
<evidence type="ECO:0000256" key="2">
    <source>
        <dbReference type="ARBA" id="ARBA00023125"/>
    </source>
</evidence>
<dbReference type="GO" id="GO:0006355">
    <property type="term" value="P:regulation of DNA-templated transcription"/>
    <property type="evidence" value="ECO:0007669"/>
    <property type="project" value="InterPro"/>
</dbReference>
<evidence type="ECO:0000256" key="3">
    <source>
        <dbReference type="ARBA" id="ARBA00023163"/>
    </source>
</evidence>
<dbReference type="InterPro" id="IPR000792">
    <property type="entry name" value="Tscrpt_reg_LuxR_C"/>
</dbReference>
<dbReference type="InterPro" id="IPR016032">
    <property type="entry name" value="Sig_transdc_resp-reg_C-effctor"/>
</dbReference>
<feature type="domain" description="HTH luxR-type" evidence="4">
    <location>
        <begin position="176"/>
        <end position="241"/>
    </location>
</feature>
<evidence type="ECO:0000313" key="6">
    <source>
        <dbReference type="Proteomes" id="UP000254889"/>
    </source>
</evidence>
<dbReference type="PRINTS" id="PR00038">
    <property type="entry name" value="HTHLUXR"/>
</dbReference>
<dbReference type="SUPFAM" id="SSF75516">
    <property type="entry name" value="Pheromone-binding domain of LuxR-like quorum-sensing transcription factors"/>
    <property type="match status" value="1"/>
</dbReference>
<dbReference type="Pfam" id="PF03472">
    <property type="entry name" value="Autoind_bind"/>
    <property type="match status" value="1"/>
</dbReference>
<dbReference type="InterPro" id="IPR005143">
    <property type="entry name" value="TF_LuxR_autoind-bd_dom"/>
</dbReference>
<dbReference type="PROSITE" id="PS50043">
    <property type="entry name" value="HTH_LUXR_2"/>
    <property type="match status" value="1"/>
</dbReference>
<organism evidence="5 6">
    <name type="scientific">Pseudolabrys taiwanensis</name>
    <dbReference type="NCBI Taxonomy" id="331696"/>
    <lineage>
        <taxon>Bacteria</taxon>
        <taxon>Pseudomonadati</taxon>
        <taxon>Pseudomonadota</taxon>
        <taxon>Alphaproteobacteria</taxon>
        <taxon>Hyphomicrobiales</taxon>
        <taxon>Xanthobacteraceae</taxon>
        <taxon>Pseudolabrys</taxon>
    </lineage>
</organism>
<dbReference type="CDD" id="cd06170">
    <property type="entry name" value="LuxR_C_like"/>
    <property type="match status" value="1"/>
</dbReference>
<dbReference type="PANTHER" id="PTHR44688:SF25">
    <property type="entry name" value="HTH LUXR-TYPE DOMAIN-CONTAINING PROTEIN"/>
    <property type="match status" value="1"/>
</dbReference>
<dbReference type="SMART" id="SM00421">
    <property type="entry name" value="HTH_LUXR"/>
    <property type="match status" value="1"/>
</dbReference>
<evidence type="ECO:0000256" key="1">
    <source>
        <dbReference type="ARBA" id="ARBA00023015"/>
    </source>
</evidence>
<keyword evidence="6" id="KW-1185">Reference proteome</keyword>
<gene>
    <name evidence="5" type="ORF">DW352_03525</name>
</gene>
<dbReference type="Gene3D" id="1.10.10.10">
    <property type="entry name" value="Winged helix-like DNA-binding domain superfamily/Winged helix DNA-binding domain"/>
    <property type="match status" value="1"/>
</dbReference>
<evidence type="ECO:0000259" key="4">
    <source>
        <dbReference type="PROSITE" id="PS50043"/>
    </source>
</evidence>